<sequence length="138" mass="15136">WRRGGGVTSDSISRMTDVKENVPGKDPGDAESRPCKPESSGPTREDKSSLRDHPSRRSSLGPRGVLSEGRVGTATLLSSPLSLPPPTPASSFQARGTLLNRRSAESLGSWRKDVTQERFLESDKIEAQFRALFMLCYF</sequence>
<name>A0A8C2PLX0_CAPHI</name>
<reference evidence="2" key="2">
    <citation type="submission" date="2025-08" db="UniProtKB">
        <authorList>
            <consortium name="Ensembl"/>
        </authorList>
    </citation>
    <scope>IDENTIFICATION</scope>
</reference>
<dbReference type="AlphaFoldDB" id="A0A8C2PLX0"/>
<reference evidence="2" key="1">
    <citation type="submission" date="2019-03" db="EMBL/GenBank/DDBJ databases">
        <title>Genome sequencing and reference-guided assembly of Black Bengal Goat (Capra hircus).</title>
        <authorList>
            <person name="Siddiki A.Z."/>
            <person name="Baten A."/>
            <person name="Billah M."/>
            <person name="Alam M.A.U."/>
            <person name="Shawrob K.S.M."/>
            <person name="Saha S."/>
            <person name="Chowdhury M."/>
            <person name="Rahman A.H."/>
            <person name="Stear M."/>
            <person name="Miah G."/>
            <person name="Das G.B."/>
            <person name="Hossain M.M."/>
            <person name="Kumkum M."/>
            <person name="Islam M.S."/>
            <person name="Mollah A.M."/>
            <person name="Ahsan A."/>
            <person name="Tusar F."/>
            <person name="Khan M.K.I."/>
        </authorList>
    </citation>
    <scope>NUCLEOTIDE SEQUENCE [LARGE SCALE GENOMIC DNA]</scope>
</reference>
<evidence type="ECO:0000256" key="1">
    <source>
        <dbReference type="SAM" id="MobiDB-lite"/>
    </source>
</evidence>
<evidence type="ECO:0000313" key="2">
    <source>
        <dbReference type="Ensembl" id="ENSCHIP00010021392.1"/>
    </source>
</evidence>
<organism evidence="2">
    <name type="scientific">Capra hircus</name>
    <name type="common">Goat</name>
    <dbReference type="NCBI Taxonomy" id="9925"/>
    <lineage>
        <taxon>Eukaryota</taxon>
        <taxon>Metazoa</taxon>
        <taxon>Chordata</taxon>
        <taxon>Craniata</taxon>
        <taxon>Vertebrata</taxon>
        <taxon>Euteleostomi</taxon>
        <taxon>Mammalia</taxon>
        <taxon>Eutheria</taxon>
        <taxon>Laurasiatheria</taxon>
        <taxon>Artiodactyla</taxon>
        <taxon>Ruminantia</taxon>
        <taxon>Pecora</taxon>
        <taxon>Bovidae</taxon>
        <taxon>Caprinae</taxon>
        <taxon>Capra</taxon>
    </lineage>
</organism>
<accession>A0A8C2PLX0</accession>
<dbReference type="Ensembl" id="ENSCHIT00010030118.1">
    <property type="protein sequence ID" value="ENSCHIP00010021392.1"/>
    <property type="gene ID" value="ENSCHIG00010015767.1"/>
</dbReference>
<feature type="compositionally biased region" description="Basic and acidic residues" evidence="1">
    <location>
        <begin position="16"/>
        <end position="36"/>
    </location>
</feature>
<proteinExistence type="predicted"/>
<protein>
    <submittedName>
        <fullName evidence="2">Uncharacterized protein</fullName>
    </submittedName>
</protein>
<feature type="region of interest" description="Disordered" evidence="1">
    <location>
        <begin position="1"/>
        <end position="95"/>
    </location>
</feature>
<feature type="compositionally biased region" description="Basic and acidic residues" evidence="1">
    <location>
        <begin position="43"/>
        <end position="55"/>
    </location>
</feature>